<feature type="region of interest" description="Disordered" evidence="1">
    <location>
        <begin position="616"/>
        <end position="646"/>
    </location>
</feature>
<dbReference type="SUPFAM" id="SSF53335">
    <property type="entry name" value="S-adenosyl-L-methionine-dependent methyltransferases"/>
    <property type="match status" value="1"/>
</dbReference>
<name>A0ABR4EW79_9PEZI</name>
<feature type="region of interest" description="Disordered" evidence="1">
    <location>
        <begin position="351"/>
        <end position="521"/>
    </location>
</feature>
<dbReference type="InterPro" id="IPR052660">
    <property type="entry name" value="Erythrocyte_Invasion_ImmMod"/>
</dbReference>
<evidence type="ECO:0000313" key="2">
    <source>
        <dbReference type="EMBL" id="KAL2286701.1"/>
    </source>
</evidence>
<dbReference type="Pfam" id="PF13489">
    <property type="entry name" value="Methyltransf_23"/>
    <property type="match status" value="1"/>
</dbReference>
<feature type="compositionally biased region" description="Low complexity" evidence="1">
    <location>
        <begin position="109"/>
        <end position="119"/>
    </location>
</feature>
<feature type="region of interest" description="Disordered" evidence="1">
    <location>
        <begin position="1"/>
        <end position="305"/>
    </location>
</feature>
<feature type="region of interest" description="Disordered" evidence="1">
    <location>
        <begin position="721"/>
        <end position="775"/>
    </location>
</feature>
<feature type="compositionally biased region" description="Low complexity" evidence="1">
    <location>
        <begin position="152"/>
        <end position="162"/>
    </location>
</feature>
<gene>
    <name evidence="2" type="ORF">FJTKL_06689</name>
</gene>
<reference evidence="2 3" key="1">
    <citation type="submission" date="2024-03" db="EMBL/GenBank/DDBJ databases">
        <title>A high-quality draft genome sequence of Diaporthe vaccinii, a causative agent of upright dieback and viscid rot disease in cranberry plants.</title>
        <authorList>
            <person name="Sarrasin M."/>
            <person name="Lang B.F."/>
            <person name="Burger G."/>
        </authorList>
    </citation>
    <scope>NUCLEOTIDE SEQUENCE [LARGE SCALE GENOMIC DNA]</scope>
    <source>
        <strain evidence="2 3">IS7</strain>
    </source>
</reference>
<feature type="region of interest" description="Disordered" evidence="1">
    <location>
        <begin position="893"/>
        <end position="923"/>
    </location>
</feature>
<feature type="compositionally biased region" description="Low complexity" evidence="1">
    <location>
        <begin position="188"/>
        <end position="206"/>
    </location>
</feature>
<feature type="compositionally biased region" description="Low complexity" evidence="1">
    <location>
        <begin position="630"/>
        <end position="641"/>
    </location>
</feature>
<dbReference type="Proteomes" id="UP001600888">
    <property type="component" value="Unassembled WGS sequence"/>
</dbReference>
<proteinExistence type="predicted"/>
<protein>
    <recommendedName>
        <fullName evidence="4">Methyltransferase domain-containing protein</fullName>
    </recommendedName>
</protein>
<sequence>MEYAWGIAASKTPFPAEFASAARSKPKATSTSQPLPPPETITPATTTTSTSPENPSTKAQPASPPLPSSSSTRTSRLRIPGHSRPPLSHANQNQAEPRSRSRSPRFRSRSNSGSRFGSRSRSRDQGCAAALMSPDSSRSPGLLPHELLSRVSSHPAPSAPSALTHDDRRRPASATIASHLHRSRSRSGRSSSSSSATTTTTNTASGRPDRDAAQPRAQQRPASTSAAVGSGSGTATTRASSLTATAPAATATAPAATATAPAPAAATFQDKQLPALPTEASPSSSASSPWRAPEKASDAIDGYDDSVSTSYPGPLMSRASSTLSYADGAIYRDWQGDHNSAVSATAPLLSAAATSGPPSQHRRPPSLKPSSTAVCDASKKSRSPLSFSRSRAQHQLSPQHHHHHHHHQPNTPDSGTSHRLVHNHELSRKPPSTHWANAASSSTPTSTPSANDPPARKRDRRQSNHATMVGTESIISSRTESVAESVGGRTIMSSEPPYKEGDGSSTRSLSRPSRPFVTKSNGRTYLADPTLAYPLPVDLHELHRQSLRTLLLFQLFGGPLCSPFFNNKPPTRVLDVGCAYGFWSMMCHSYYSRKGFPNVHFTGLDIAALGGIAGMPQVTGPPGGPKDRVSSTSTSSSASASHWAEQPPDKNMRWNFVQHDLRLLPLPFGEEEFDVIVCKDMSMSVPTDHFPLIIDDFMRILKPGGALEVWECDHPIRMLRPHVPDTPATGPNTEDSAASAPTTDGKAADKAAAEEASTPTTPATPATTHHGSSKKVDYEKEVAELGAYVINNNTPLSGPQNNYLIEYNGWVSKYMDAHRLLTFPCAQVSALMIQEQLLTNRGSKRLAIPLSEVRWEREGVGGVVTKDGKSYIDTSKAIGKAAAAAAAIMGSGSGSGSGKRGSAAAGGDADDGSGGSKKGKALSPGQLALRQTALQTVVQLIEGLEPALREMSGKKPDEWDTWMGKLMKELLERDGTSCGECLEVGAWWARKRQDPPP</sequence>
<evidence type="ECO:0000313" key="3">
    <source>
        <dbReference type="Proteomes" id="UP001600888"/>
    </source>
</evidence>
<dbReference type="PANTHER" id="PTHR16021">
    <property type="entry name" value="MANSC DOMAIN CONTAINING PROTEIN 1"/>
    <property type="match status" value="1"/>
</dbReference>
<feature type="compositionally biased region" description="Polar residues" evidence="1">
    <location>
        <begin position="383"/>
        <end position="398"/>
    </location>
</feature>
<dbReference type="PANTHER" id="PTHR16021:SF13">
    <property type="entry name" value="ETS DOMAIN-CONTAINING PROTEIN-RELATED"/>
    <property type="match status" value="1"/>
</dbReference>
<organism evidence="2 3">
    <name type="scientific">Diaporthe vaccinii</name>
    <dbReference type="NCBI Taxonomy" id="105482"/>
    <lineage>
        <taxon>Eukaryota</taxon>
        <taxon>Fungi</taxon>
        <taxon>Dikarya</taxon>
        <taxon>Ascomycota</taxon>
        <taxon>Pezizomycotina</taxon>
        <taxon>Sordariomycetes</taxon>
        <taxon>Sordariomycetidae</taxon>
        <taxon>Diaporthales</taxon>
        <taxon>Diaporthaceae</taxon>
        <taxon>Diaporthe</taxon>
        <taxon>Diaporthe eres species complex</taxon>
    </lineage>
</organism>
<feature type="compositionally biased region" description="Basic residues" evidence="1">
    <location>
        <begin position="399"/>
        <end position="408"/>
    </location>
</feature>
<comment type="caution">
    <text evidence="2">The sequence shown here is derived from an EMBL/GenBank/DDBJ whole genome shotgun (WGS) entry which is preliminary data.</text>
</comment>
<feature type="compositionally biased region" description="Low complexity" evidence="1">
    <location>
        <begin position="754"/>
        <end position="768"/>
    </location>
</feature>
<accession>A0ABR4EW79</accession>
<dbReference type="Gene3D" id="3.40.50.150">
    <property type="entry name" value="Vaccinia Virus protein VP39"/>
    <property type="match status" value="1"/>
</dbReference>
<feature type="compositionally biased region" description="Low complexity" evidence="1">
    <location>
        <begin position="41"/>
        <end position="57"/>
    </location>
</feature>
<keyword evidence="3" id="KW-1185">Reference proteome</keyword>
<dbReference type="EMBL" id="JBAWTH010000023">
    <property type="protein sequence ID" value="KAL2286701.1"/>
    <property type="molecule type" value="Genomic_DNA"/>
</dbReference>
<feature type="compositionally biased region" description="Low complexity" evidence="1">
    <location>
        <begin position="436"/>
        <end position="453"/>
    </location>
</feature>
<feature type="compositionally biased region" description="Low complexity" evidence="1">
    <location>
        <begin position="280"/>
        <end position="289"/>
    </location>
</feature>
<evidence type="ECO:0008006" key="4">
    <source>
        <dbReference type="Google" id="ProtNLM"/>
    </source>
</evidence>
<feature type="compositionally biased region" description="Low complexity" evidence="1">
    <location>
        <begin position="214"/>
        <end position="267"/>
    </location>
</feature>
<evidence type="ECO:0000256" key="1">
    <source>
        <dbReference type="SAM" id="MobiDB-lite"/>
    </source>
</evidence>
<dbReference type="InterPro" id="IPR029063">
    <property type="entry name" value="SAM-dependent_MTases_sf"/>
</dbReference>
<feature type="compositionally biased region" description="Low complexity" evidence="1">
    <location>
        <begin position="504"/>
        <end position="515"/>
    </location>
</feature>
<feature type="compositionally biased region" description="Polar residues" evidence="1">
    <location>
        <begin position="473"/>
        <end position="482"/>
    </location>
</feature>
<dbReference type="CDD" id="cd02440">
    <property type="entry name" value="AdoMet_MTases"/>
    <property type="match status" value="1"/>
</dbReference>